<evidence type="ECO:0000256" key="4">
    <source>
        <dbReference type="ARBA" id="ARBA00023175"/>
    </source>
</evidence>
<feature type="domain" description="Myosin motor" evidence="9">
    <location>
        <begin position="67"/>
        <end position="745"/>
    </location>
</feature>
<evidence type="ECO:0000256" key="7">
    <source>
        <dbReference type="SAM" id="MobiDB-lite"/>
    </source>
</evidence>
<keyword evidence="2 6" id="KW-0067">ATP-binding</keyword>
<keyword evidence="3 6" id="KW-0518">Myosin</keyword>
<evidence type="ECO:0008006" key="12">
    <source>
        <dbReference type="Google" id="ProtNLM"/>
    </source>
</evidence>
<dbReference type="GO" id="GO:0007015">
    <property type="term" value="P:actin filament organization"/>
    <property type="evidence" value="ECO:0007669"/>
    <property type="project" value="TreeGrafter"/>
</dbReference>
<feature type="domain" description="PDZ" evidence="8">
    <location>
        <begin position="1166"/>
        <end position="1253"/>
    </location>
</feature>
<protein>
    <recommendedName>
        <fullName evidence="12">Myosin motor domain-containing protein</fullName>
    </recommendedName>
</protein>
<dbReference type="PROSITE" id="PS50106">
    <property type="entry name" value="PDZ"/>
    <property type="match status" value="1"/>
</dbReference>
<dbReference type="SUPFAM" id="SSF50156">
    <property type="entry name" value="PDZ domain-like"/>
    <property type="match status" value="1"/>
</dbReference>
<evidence type="ECO:0000256" key="3">
    <source>
        <dbReference type="ARBA" id="ARBA00023123"/>
    </source>
</evidence>
<evidence type="ECO:0000256" key="2">
    <source>
        <dbReference type="ARBA" id="ARBA00022840"/>
    </source>
</evidence>
<dbReference type="Gene3D" id="3.40.850.10">
    <property type="entry name" value="Kinesin motor domain"/>
    <property type="match status" value="1"/>
</dbReference>
<accession>A0A418B163</accession>
<dbReference type="PROSITE" id="PS51456">
    <property type="entry name" value="MYOSIN_MOTOR"/>
    <property type="match status" value="1"/>
</dbReference>
<keyword evidence="5 6" id="KW-0009">Actin-binding</keyword>
<dbReference type="Pfam" id="PF00063">
    <property type="entry name" value="Myosin_head"/>
    <property type="match status" value="1"/>
</dbReference>
<dbReference type="GO" id="GO:0005524">
    <property type="term" value="F:ATP binding"/>
    <property type="evidence" value="ECO:0007669"/>
    <property type="project" value="UniProtKB-UniRule"/>
</dbReference>
<dbReference type="SUPFAM" id="SSF52540">
    <property type="entry name" value="P-loop containing nucleoside triphosphate hydrolases"/>
    <property type="match status" value="1"/>
</dbReference>
<name>A0A418B163_9STRA</name>
<dbReference type="GO" id="GO:0016459">
    <property type="term" value="C:myosin complex"/>
    <property type="evidence" value="ECO:0007669"/>
    <property type="project" value="UniProtKB-KW"/>
</dbReference>
<keyword evidence="1 6" id="KW-0547">Nucleotide-binding</keyword>
<feature type="compositionally biased region" description="Polar residues" evidence="7">
    <location>
        <begin position="906"/>
        <end position="919"/>
    </location>
</feature>
<dbReference type="InterPro" id="IPR001609">
    <property type="entry name" value="Myosin_head_motor_dom-like"/>
</dbReference>
<dbReference type="PRINTS" id="PR00193">
    <property type="entry name" value="MYOSINHEAVY"/>
</dbReference>
<evidence type="ECO:0000313" key="10">
    <source>
        <dbReference type="EMBL" id="RHY31748.1"/>
    </source>
</evidence>
<evidence type="ECO:0000259" key="9">
    <source>
        <dbReference type="PROSITE" id="PS51456"/>
    </source>
</evidence>
<dbReference type="Gene3D" id="2.30.42.10">
    <property type="match status" value="1"/>
</dbReference>
<dbReference type="GO" id="GO:0005737">
    <property type="term" value="C:cytoplasm"/>
    <property type="evidence" value="ECO:0007669"/>
    <property type="project" value="TreeGrafter"/>
</dbReference>
<dbReference type="VEuPathDB" id="FungiDB:H310_05639"/>
<evidence type="ECO:0000256" key="5">
    <source>
        <dbReference type="ARBA" id="ARBA00023203"/>
    </source>
</evidence>
<dbReference type="Proteomes" id="UP000285060">
    <property type="component" value="Unassembled WGS sequence"/>
</dbReference>
<feature type="region of interest" description="Actin-binding" evidence="6">
    <location>
        <begin position="632"/>
        <end position="654"/>
    </location>
</feature>
<dbReference type="PANTHER" id="PTHR13140:SF845">
    <property type="entry name" value="MYOSIN-LIKE PROTEIN"/>
    <property type="match status" value="1"/>
</dbReference>
<evidence type="ECO:0000313" key="11">
    <source>
        <dbReference type="Proteomes" id="UP000285060"/>
    </source>
</evidence>
<dbReference type="PANTHER" id="PTHR13140">
    <property type="entry name" value="MYOSIN"/>
    <property type="match status" value="1"/>
</dbReference>
<keyword evidence="4 6" id="KW-0505">Motor protein</keyword>
<comment type="caution">
    <text evidence="10">The sequence shown here is derived from an EMBL/GenBank/DDBJ whole genome shotgun (WGS) entry which is preliminary data.</text>
</comment>
<feature type="binding site" evidence="6">
    <location>
        <begin position="167"/>
        <end position="174"/>
    </location>
    <ligand>
        <name>ATP</name>
        <dbReference type="ChEBI" id="CHEBI:30616"/>
    </ligand>
</feature>
<dbReference type="GO" id="GO:0000146">
    <property type="term" value="F:microfilament motor activity"/>
    <property type="evidence" value="ECO:0007669"/>
    <property type="project" value="TreeGrafter"/>
</dbReference>
<dbReference type="Gene3D" id="1.20.120.720">
    <property type="entry name" value="Myosin VI head, motor domain, U50 subdomain"/>
    <property type="match status" value="1"/>
</dbReference>
<proteinExistence type="inferred from homology"/>
<dbReference type="InterPro" id="IPR036034">
    <property type="entry name" value="PDZ_sf"/>
</dbReference>
<dbReference type="InterPro" id="IPR001478">
    <property type="entry name" value="PDZ"/>
</dbReference>
<dbReference type="InterPro" id="IPR036961">
    <property type="entry name" value="Kinesin_motor_dom_sf"/>
</dbReference>
<dbReference type="SMART" id="SM00242">
    <property type="entry name" value="MYSc"/>
    <property type="match status" value="1"/>
</dbReference>
<reference evidence="10 11" key="1">
    <citation type="submission" date="2018-08" db="EMBL/GenBank/DDBJ databases">
        <title>Aphanomyces genome sequencing and annotation.</title>
        <authorList>
            <person name="Minardi D."/>
            <person name="Oidtmann B."/>
            <person name="Van Der Giezen M."/>
            <person name="Studholme D.J."/>
        </authorList>
    </citation>
    <scope>NUCLEOTIDE SEQUENCE [LARGE SCALE GENOMIC DNA]</scope>
    <source>
        <strain evidence="10 11">NJM0002</strain>
    </source>
</reference>
<comment type="similarity">
    <text evidence="6">Belongs to the TRAFAC class myosin-kinesin ATPase superfamily. Myosin family.</text>
</comment>
<evidence type="ECO:0000256" key="1">
    <source>
        <dbReference type="ARBA" id="ARBA00022741"/>
    </source>
</evidence>
<dbReference type="Gene3D" id="1.10.10.820">
    <property type="match status" value="1"/>
</dbReference>
<feature type="region of interest" description="Disordered" evidence="7">
    <location>
        <begin position="902"/>
        <end position="934"/>
    </location>
</feature>
<dbReference type="GO" id="GO:0016020">
    <property type="term" value="C:membrane"/>
    <property type="evidence" value="ECO:0007669"/>
    <property type="project" value="TreeGrafter"/>
</dbReference>
<evidence type="ECO:0000256" key="6">
    <source>
        <dbReference type="PROSITE-ProRule" id="PRU00782"/>
    </source>
</evidence>
<keyword evidence="11" id="KW-1185">Reference proteome</keyword>
<dbReference type="SMART" id="SM00228">
    <property type="entry name" value="PDZ"/>
    <property type="match status" value="2"/>
</dbReference>
<dbReference type="AlphaFoldDB" id="A0A418B163"/>
<gene>
    <name evidence="10" type="ORF">DYB32_003198</name>
</gene>
<dbReference type="EMBL" id="QUSY01000188">
    <property type="protein sequence ID" value="RHY31748.1"/>
    <property type="molecule type" value="Genomic_DNA"/>
</dbReference>
<dbReference type="GO" id="GO:0051015">
    <property type="term" value="F:actin filament binding"/>
    <property type="evidence" value="ECO:0007669"/>
    <property type="project" value="TreeGrafter"/>
</dbReference>
<dbReference type="Gene3D" id="1.20.58.530">
    <property type="match status" value="1"/>
</dbReference>
<dbReference type="InterPro" id="IPR027417">
    <property type="entry name" value="P-loop_NTPase"/>
</dbReference>
<organism evidence="10 11">
    <name type="scientific">Aphanomyces invadans</name>
    <dbReference type="NCBI Taxonomy" id="157072"/>
    <lineage>
        <taxon>Eukaryota</taxon>
        <taxon>Sar</taxon>
        <taxon>Stramenopiles</taxon>
        <taxon>Oomycota</taxon>
        <taxon>Saprolegniomycetes</taxon>
        <taxon>Saprolegniales</taxon>
        <taxon>Verrucalvaceae</taxon>
        <taxon>Aphanomyces</taxon>
    </lineage>
</organism>
<sequence>MPHEMMEEGALVWVMHAARWNAAVIKTISLHGTIRCCLVDNPGVVDVDATSRKDRLHPCNPADQHRDGVDDLTSLVYLHEPAILNALRARYRNGVIYTRTGTILVAVNPFQQLPLYDEATKRRYIQAGRSPRHDGDSNLPPHVFAVADRAYHDMLSTRQNQSILVSGESGAGKTETTKLIMTYLASVSSTQPHDDNAVRDRILESTPILEAFGNASTTRNSNSSRFGKFIRIEFEAISGELVGASISAYLLERVRLISHTFGERNYHIFYELCSSSVAKSLQLDRPFAYLGGSNHQCRRDGVDDATQFEMTRHAMATMGLSIYNIASVLQVVAAVLHLGNLKFNPHHGGTSRLSTDDDTAQLCSSLLGISLDNVEEALTTRRIKAGGEVVTVGLSPTAAAQSRDVVAKTMYVRVFEWLVGRINGATTKSPTSSPTASIGIVDIFGFESFVRNSLEQLCINYANEKLQQLFCRAVFELEQLEYVAEGIPWSLIEYPNNDACVSLYESRPHGLFSLLDEQCIIPRGNDKQLVATMHGKLASSPAFTATSSQLGKGQFTVCHYAGAVTYATDGFCDKNKDNVHAEALAFLTLSSHDLLHTTLDMSRRQTTLIRRHSAKERGQSSMSCVQKFQGQLKTLLGDLEASAMHFIRCIKPNDFGQPHVVDDDRFLEQLRCSGLLEVTELTRLRHPVRMSHALFLERFRCLFTGYGAMDVKQMLRCWGVENPVVGVSIVYFDHALLTHLNQARDLRVRVAVRTLQRFACAVARRRRAIRLLHIESARRLICRTIHTTVLRRRLVRTMQVAHAQRVIAWAWKAHRNCQLEKHRLEERQRRVRDKEAQHLALINRVAAARLVLKAWLRRCRLRWALMRHANDLKASAAALSSTRSSDYLRDFKGPRAPLPKNVLHVKSTSISTTPPTQNWDDARDTSSTSSSSLDGDDSFTYDIEWECGMLGIHFTVDGGRIVVQRLHVTLSTCIDIFAVSVGDRLVGVNNLPLLLNAKSTYASVMRYMAQAPKPVVLQLKRERPSPTMPTVTLQSDEYELLWSRKAHPSLGLDFNWDNINQMPVVIRVHPQIGRTIPGRTSVCVGDWLTHIHDAPLRQKQSSWESKFQGGGNGATALLRFQRAGTNARNNADVLANGGRLSDVESACGFKEMERWSWNPKQDDTLHHLLYTDEDSSLGLILRQPAYRFYLEVSDVKNDGAVHRQRHHPRRHILQGDQLVCVNHQNIRVIGHASALAQLKHGPKPVLLTFRRVKPTCSMYSTSQSC</sequence>
<evidence type="ECO:0000259" key="8">
    <source>
        <dbReference type="PROSITE" id="PS50106"/>
    </source>
</evidence>